<reference evidence="2 3" key="1">
    <citation type="journal article" date="2010" name="Stand. Genomic Sci.">
        <title>Complete genome sequence of Conexibacter woesei type strain (ID131577).</title>
        <authorList>
            <person name="Pukall R."/>
            <person name="Lapidus A."/>
            <person name="Glavina Del Rio T."/>
            <person name="Copeland A."/>
            <person name="Tice H."/>
            <person name="Cheng J.-F."/>
            <person name="Lucas S."/>
            <person name="Chen F."/>
            <person name="Nolan M."/>
            <person name="Bruce D."/>
            <person name="Goodwin L."/>
            <person name="Pitluck S."/>
            <person name="Mavromatis K."/>
            <person name="Ivanova N."/>
            <person name="Ovchinnikova G."/>
            <person name="Pati A."/>
            <person name="Chen A."/>
            <person name="Palaniappan K."/>
            <person name="Land M."/>
            <person name="Hauser L."/>
            <person name="Chang Y.-J."/>
            <person name="Jeffries C.D."/>
            <person name="Chain P."/>
            <person name="Meincke L."/>
            <person name="Sims D."/>
            <person name="Brettin T."/>
            <person name="Detter J.C."/>
            <person name="Rohde M."/>
            <person name="Goeker M."/>
            <person name="Bristow J."/>
            <person name="Eisen J.A."/>
            <person name="Markowitz V."/>
            <person name="Kyrpides N.C."/>
            <person name="Klenk H.-P."/>
            <person name="Hugenholtz P."/>
        </authorList>
    </citation>
    <scope>NUCLEOTIDE SEQUENCE [LARGE SCALE GENOMIC DNA]</scope>
    <source>
        <strain evidence="3">DSM 14684 / CIP 108061 / JCM 11494 / NBRC 100937 / ID131577</strain>
    </source>
</reference>
<sequence>MQARGIMLAKGLVARVMRAWLVRDIAVLVGAPGTGKTTFAREFAEACRSCIPDLRDKAEVLVDPDFDAARLLGYLDLAGDYQATGFARQVVLTWRPQLPQIVLLEEWNTAQVEAYLGQILHAVESEGAVTLPDGSQPRIPLDTLFLATCNSVRDEPDTRLPVSRPTKRRATVIEMPNILYDAWKEDGRSALVSAADEYLEYSRQVIADREEEAPTFDQLRASLLGQLTSVEDLPEIVLETLLDIVEFLFESQEGQQFMTIGLLVDILEELAYAGDDAAEALGWCVCGKLLQQVTRFSVAKGLADKAGSLPNAEEIERAVAAMDLRDGTVSQLL</sequence>
<dbReference type="HOGENOM" id="CLU_833450_0_0_11"/>
<dbReference type="InterPro" id="IPR003593">
    <property type="entry name" value="AAA+_ATPase"/>
</dbReference>
<evidence type="ECO:0000313" key="2">
    <source>
        <dbReference type="EMBL" id="ADB49127.1"/>
    </source>
</evidence>
<dbReference type="GO" id="GO:0005524">
    <property type="term" value="F:ATP binding"/>
    <property type="evidence" value="ECO:0007669"/>
    <property type="project" value="InterPro"/>
</dbReference>
<keyword evidence="3" id="KW-1185">Reference proteome</keyword>
<dbReference type="InterPro" id="IPR011704">
    <property type="entry name" value="ATPase_dyneun-rel_AAA"/>
</dbReference>
<dbReference type="Proteomes" id="UP000008229">
    <property type="component" value="Chromosome"/>
</dbReference>
<name>D3F9G0_CONWI</name>
<gene>
    <name evidence="2" type="ordered locus">Cwoe_0694</name>
</gene>
<reference evidence="3" key="2">
    <citation type="submission" date="2010-01" db="EMBL/GenBank/DDBJ databases">
        <title>The complete genome of Conexibacter woesei DSM 14684.</title>
        <authorList>
            <consortium name="US DOE Joint Genome Institute (JGI-PGF)"/>
            <person name="Lucas S."/>
            <person name="Copeland A."/>
            <person name="Lapidus A."/>
            <person name="Glavina del Rio T."/>
            <person name="Dalin E."/>
            <person name="Tice H."/>
            <person name="Bruce D."/>
            <person name="Goodwin L."/>
            <person name="Pitluck S."/>
            <person name="Kyrpides N."/>
            <person name="Mavromatis K."/>
            <person name="Ivanova N."/>
            <person name="Mikhailova N."/>
            <person name="Chertkov O."/>
            <person name="Brettin T."/>
            <person name="Detter J.C."/>
            <person name="Han C."/>
            <person name="Larimer F."/>
            <person name="Land M."/>
            <person name="Hauser L."/>
            <person name="Markowitz V."/>
            <person name="Cheng J.-F."/>
            <person name="Hugenholtz P."/>
            <person name="Woyke T."/>
            <person name="Wu D."/>
            <person name="Pukall R."/>
            <person name="Steenblock K."/>
            <person name="Schneider S."/>
            <person name="Klenk H.-P."/>
            <person name="Eisen J.A."/>
        </authorList>
    </citation>
    <scope>NUCLEOTIDE SEQUENCE [LARGE SCALE GENOMIC DNA]</scope>
    <source>
        <strain evidence="3">DSM 14684 / CIP 108061 / JCM 11494 / NBRC 100937 / ID131577</strain>
    </source>
</reference>
<dbReference type="AlphaFoldDB" id="D3F9G0"/>
<organism evidence="2 3">
    <name type="scientific">Conexibacter woesei (strain DSM 14684 / CCUG 47730 / CIP 108061 / JCM 11494 / NBRC 100937 / ID131577)</name>
    <dbReference type="NCBI Taxonomy" id="469383"/>
    <lineage>
        <taxon>Bacteria</taxon>
        <taxon>Bacillati</taxon>
        <taxon>Actinomycetota</taxon>
        <taxon>Thermoleophilia</taxon>
        <taxon>Solirubrobacterales</taxon>
        <taxon>Conexibacteraceae</taxon>
        <taxon>Conexibacter</taxon>
    </lineage>
</organism>
<protein>
    <submittedName>
        <fullName evidence="2">ATPase associated with various cellular activities AAA_5</fullName>
    </submittedName>
</protein>
<dbReference type="SUPFAM" id="SSF52540">
    <property type="entry name" value="P-loop containing nucleoside triphosphate hydrolases"/>
    <property type="match status" value="1"/>
</dbReference>
<dbReference type="SMART" id="SM00382">
    <property type="entry name" value="AAA"/>
    <property type="match status" value="1"/>
</dbReference>
<proteinExistence type="predicted"/>
<feature type="domain" description="AAA+ ATPase" evidence="1">
    <location>
        <begin position="22"/>
        <end position="179"/>
    </location>
</feature>
<dbReference type="InterPro" id="IPR027417">
    <property type="entry name" value="P-loop_NTPase"/>
</dbReference>
<dbReference type="Gene3D" id="3.40.50.300">
    <property type="entry name" value="P-loop containing nucleotide triphosphate hydrolases"/>
    <property type="match status" value="1"/>
</dbReference>
<accession>D3F9G0</accession>
<dbReference type="eggNOG" id="COG0714">
    <property type="taxonomic scope" value="Bacteria"/>
</dbReference>
<dbReference type="GO" id="GO:0016887">
    <property type="term" value="F:ATP hydrolysis activity"/>
    <property type="evidence" value="ECO:0007669"/>
    <property type="project" value="InterPro"/>
</dbReference>
<dbReference type="EMBL" id="CP001854">
    <property type="protein sequence ID" value="ADB49127.1"/>
    <property type="molecule type" value="Genomic_DNA"/>
</dbReference>
<dbReference type="Pfam" id="PF07728">
    <property type="entry name" value="AAA_5"/>
    <property type="match status" value="1"/>
</dbReference>
<dbReference type="STRING" id="469383.Cwoe_0694"/>
<evidence type="ECO:0000259" key="1">
    <source>
        <dbReference type="SMART" id="SM00382"/>
    </source>
</evidence>
<evidence type="ECO:0000313" key="3">
    <source>
        <dbReference type="Proteomes" id="UP000008229"/>
    </source>
</evidence>
<dbReference type="KEGG" id="cwo:Cwoe_0694"/>